<proteinExistence type="predicted"/>
<dbReference type="EMBL" id="CABITT030000008">
    <property type="protein sequence ID" value="VVB14600.1"/>
    <property type="molecule type" value="Genomic_DNA"/>
</dbReference>
<organism evidence="1 2">
    <name type="scientific">Arabis nemorensis</name>
    <dbReference type="NCBI Taxonomy" id="586526"/>
    <lineage>
        <taxon>Eukaryota</taxon>
        <taxon>Viridiplantae</taxon>
        <taxon>Streptophyta</taxon>
        <taxon>Embryophyta</taxon>
        <taxon>Tracheophyta</taxon>
        <taxon>Spermatophyta</taxon>
        <taxon>Magnoliopsida</taxon>
        <taxon>eudicotyledons</taxon>
        <taxon>Gunneridae</taxon>
        <taxon>Pentapetalae</taxon>
        <taxon>rosids</taxon>
        <taxon>malvids</taxon>
        <taxon>Brassicales</taxon>
        <taxon>Brassicaceae</taxon>
        <taxon>Arabideae</taxon>
        <taxon>Arabis</taxon>
    </lineage>
</organism>
<dbReference type="Proteomes" id="UP000489600">
    <property type="component" value="Unassembled WGS sequence"/>
</dbReference>
<reference evidence="1" key="1">
    <citation type="submission" date="2019-07" db="EMBL/GenBank/DDBJ databases">
        <authorList>
            <person name="Dittberner H."/>
        </authorList>
    </citation>
    <scope>NUCLEOTIDE SEQUENCE [LARGE SCALE GENOMIC DNA]</scope>
</reference>
<accession>A0A565CLK9</accession>
<evidence type="ECO:0000313" key="1">
    <source>
        <dbReference type="EMBL" id="VVB14600.1"/>
    </source>
</evidence>
<name>A0A565CLK9_9BRAS</name>
<protein>
    <submittedName>
        <fullName evidence="1">Uncharacterized protein</fullName>
    </submittedName>
</protein>
<comment type="caution">
    <text evidence="1">The sequence shown here is derived from an EMBL/GenBank/DDBJ whole genome shotgun (WGS) entry which is preliminary data.</text>
</comment>
<keyword evidence="2" id="KW-1185">Reference proteome</keyword>
<dbReference type="AlphaFoldDB" id="A0A565CLK9"/>
<evidence type="ECO:0000313" key="2">
    <source>
        <dbReference type="Proteomes" id="UP000489600"/>
    </source>
</evidence>
<sequence>MTTQALFSPARRPWKIGSEPVNHLVPPEPPDPPDPPDFVREYTKLLLLSCLQCYCLLTDPSPTSLPRRNLIYRRQETLPCPDPMPANPPWSLSPTIFLAPFVGSVLVWGSRWHRPTVSDHPLRRSFMTQAIYHRRPFPCSTPTRDLLTPFSTLKI</sequence>
<gene>
    <name evidence="1" type="ORF">ANE_LOCUS25044</name>
</gene>